<evidence type="ECO:0000256" key="11">
    <source>
        <dbReference type="ARBA" id="ARBA00030128"/>
    </source>
</evidence>
<evidence type="ECO:0000256" key="4">
    <source>
        <dbReference type="ARBA" id="ARBA00012961"/>
    </source>
</evidence>
<sequence>MSCSKSGGKLLIFSAPSGSGKTTLVKYLLEINKSLSFSISACSRAKRQGEVDGKNYYFLSVEEFKKNIEENKFIEWEEVYPNNFYGTLKSEIERIWSLGKHVVLDVDVVGGLNIKKMYSRQALAVFVKVSSLEELKKRLKKRATETDEKLQIRIEKIIKELEYSKYFDAIVLNDDLITAKKQAVKLVDDFLKL</sequence>
<dbReference type="GO" id="GO:0005829">
    <property type="term" value="C:cytosol"/>
    <property type="evidence" value="ECO:0007669"/>
    <property type="project" value="TreeGrafter"/>
</dbReference>
<evidence type="ECO:0000256" key="2">
    <source>
        <dbReference type="ARBA" id="ARBA00004496"/>
    </source>
</evidence>
<evidence type="ECO:0000256" key="8">
    <source>
        <dbReference type="ARBA" id="ARBA00022741"/>
    </source>
</evidence>
<dbReference type="InterPro" id="IPR017665">
    <property type="entry name" value="Guanylate_kinase"/>
</dbReference>
<dbReference type="CDD" id="cd00071">
    <property type="entry name" value="GMPK"/>
    <property type="match status" value="1"/>
</dbReference>
<dbReference type="InterPro" id="IPR008145">
    <property type="entry name" value="GK/Ca_channel_bsu"/>
</dbReference>
<dbReference type="InterPro" id="IPR027417">
    <property type="entry name" value="P-loop_NTPase"/>
</dbReference>
<dbReference type="AlphaFoldDB" id="A0A1J1DZ68"/>
<evidence type="ECO:0000256" key="7">
    <source>
        <dbReference type="ARBA" id="ARBA00022679"/>
    </source>
</evidence>
<evidence type="ECO:0000259" key="14">
    <source>
        <dbReference type="PROSITE" id="PS50052"/>
    </source>
</evidence>
<dbReference type="PANTHER" id="PTHR23117">
    <property type="entry name" value="GUANYLATE KINASE-RELATED"/>
    <property type="match status" value="1"/>
</dbReference>
<name>A0A1J1DZ68_9FLAO</name>
<comment type="function">
    <text evidence="1 13">Essential for recycling GMP and indirectly, cGMP.</text>
</comment>
<evidence type="ECO:0000256" key="3">
    <source>
        <dbReference type="ARBA" id="ARBA00005790"/>
    </source>
</evidence>
<evidence type="ECO:0000256" key="6">
    <source>
        <dbReference type="ARBA" id="ARBA00022490"/>
    </source>
</evidence>
<dbReference type="EMBL" id="AP014564">
    <property type="protein sequence ID" value="BAV95185.1"/>
    <property type="molecule type" value="Genomic_DNA"/>
</dbReference>
<dbReference type="GO" id="GO:0004385">
    <property type="term" value="F:GMP kinase activity"/>
    <property type="evidence" value="ECO:0007669"/>
    <property type="project" value="UniProtKB-UniRule"/>
</dbReference>
<keyword evidence="16" id="KW-1185">Reference proteome</keyword>
<keyword evidence="8 13" id="KW-0547">Nucleotide-binding</keyword>
<keyword evidence="10 13" id="KW-0067">ATP-binding</keyword>
<dbReference type="SMART" id="SM00072">
    <property type="entry name" value="GuKc"/>
    <property type="match status" value="1"/>
</dbReference>
<reference evidence="15 16" key="1">
    <citation type="submission" date="2014-03" db="EMBL/GenBank/DDBJ databases">
        <title>complete genome sequence of Flavobacteriaceae bacterium JBKA-6.</title>
        <authorList>
            <person name="Takano T."/>
            <person name="Nakamura Y."/>
            <person name="Takuma S."/>
            <person name="Yasuike M."/>
            <person name="Matsuyama T."/>
            <person name="Sakai T."/>
            <person name="Fujiwara A."/>
            <person name="Kimoto K."/>
            <person name="Fukuda Y."/>
            <person name="Kondo H."/>
            <person name="Hirono I."/>
            <person name="Nakayasu C."/>
        </authorList>
    </citation>
    <scope>NUCLEOTIDE SEQUENCE [LARGE SCALE GENOMIC DNA]</scope>
    <source>
        <strain evidence="15 16">JBKA-6</strain>
    </source>
</reference>
<evidence type="ECO:0000313" key="16">
    <source>
        <dbReference type="Proteomes" id="UP000243197"/>
    </source>
</evidence>
<dbReference type="OrthoDB" id="9808150at2"/>
<evidence type="ECO:0000256" key="9">
    <source>
        <dbReference type="ARBA" id="ARBA00022777"/>
    </source>
</evidence>
<dbReference type="Proteomes" id="UP000243197">
    <property type="component" value="Chromosome"/>
</dbReference>
<comment type="subcellular location">
    <subcellularLocation>
        <location evidence="2 13">Cytoplasm</location>
    </subcellularLocation>
</comment>
<organism evidence="15 16">
    <name type="scientific">Ichthyobacterium seriolicida</name>
    <dbReference type="NCBI Taxonomy" id="242600"/>
    <lineage>
        <taxon>Bacteria</taxon>
        <taxon>Pseudomonadati</taxon>
        <taxon>Bacteroidota</taxon>
        <taxon>Flavobacteriia</taxon>
        <taxon>Flavobacteriales</taxon>
        <taxon>Ichthyobacteriaceae</taxon>
        <taxon>Ichthyobacterium</taxon>
    </lineage>
</organism>
<dbReference type="PROSITE" id="PS50052">
    <property type="entry name" value="GUANYLATE_KINASE_2"/>
    <property type="match status" value="1"/>
</dbReference>
<keyword evidence="7 13" id="KW-0808">Transferase</keyword>
<evidence type="ECO:0000256" key="13">
    <source>
        <dbReference type="HAMAP-Rule" id="MF_00328"/>
    </source>
</evidence>
<evidence type="ECO:0000256" key="10">
    <source>
        <dbReference type="ARBA" id="ARBA00022840"/>
    </source>
</evidence>
<dbReference type="PANTHER" id="PTHR23117:SF13">
    <property type="entry name" value="GUANYLATE KINASE"/>
    <property type="match status" value="1"/>
</dbReference>
<comment type="catalytic activity">
    <reaction evidence="12 13">
        <text>GMP + ATP = GDP + ADP</text>
        <dbReference type="Rhea" id="RHEA:20780"/>
        <dbReference type="ChEBI" id="CHEBI:30616"/>
        <dbReference type="ChEBI" id="CHEBI:58115"/>
        <dbReference type="ChEBI" id="CHEBI:58189"/>
        <dbReference type="ChEBI" id="CHEBI:456216"/>
        <dbReference type="EC" id="2.7.4.8"/>
    </reaction>
</comment>
<evidence type="ECO:0000256" key="1">
    <source>
        <dbReference type="ARBA" id="ARBA00003531"/>
    </source>
</evidence>
<feature type="binding site" evidence="13">
    <location>
        <begin position="15"/>
        <end position="22"/>
    </location>
    <ligand>
        <name>ATP</name>
        <dbReference type="ChEBI" id="CHEBI:30616"/>
    </ligand>
</feature>
<evidence type="ECO:0000256" key="12">
    <source>
        <dbReference type="ARBA" id="ARBA00048594"/>
    </source>
</evidence>
<dbReference type="KEGG" id="ise:JBKA6_1172"/>
<keyword evidence="9 13" id="KW-0418">Kinase</keyword>
<dbReference type="FunFam" id="3.30.63.10:FF:000005">
    <property type="entry name" value="Guanylate kinase"/>
    <property type="match status" value="1"/>
</dbReference>
<dbReference type="NCBIfam" id="TIGR03263">
    <property type="entry name" value="guanyl_kin"/>
    <property type="match status" value="1"/>
</dbReference>
<comment type="similarity">
    <text evidence="3 13">Belongs to the guanylate kinase family.</text>
</comment>
<proteinExistence type="inferred from homology"/>
<accession>A0A1J1DZ68</accession>
<evidence type="ECO:0000256" key="5">
    <source>
        <dbReference type="ARBA" id="ARBA00016296"/>
    </source>
</evidence>
<dbReference type="SUPFAM" id="SSF52540">
    <property type="entry name" value="P-loop containing nucleoside triphosphate hydrolases"/>
    <property type="match status" value="1"/>
</dbReference>
<evidence type="ECO:0000313" key="15">
    <source>
        <dbReference type="EMBL" id="BAV95185.1"/>
    </source>
</evidence>
<dbReference type="Gene3D" id="3.30.63.10">
    <property type="entry name" value="Guanylate Kinase phosphate binding domain"/>
    <property type="match status" value="1"/>
</dbReference>
<dbReference type="InterPro" id="IPR008144">
    <property type="entry name" value="Guanylate_kin-like_dom"/>
</dbReference>
<dbReference type="Gene3D" id="3.40.50.300">
    <property type="entry name" value="P-loop containing nucleotide triphosphate hydrolases"/>
    <property type="match status" value="1"/>
</dbReference>
<dbReference type="GO" id="GO:0005524">
    <property type="term" value="F:ATP binding"/>
    <property type="evidence" value="ECO:0007669"/>
    <property type="project" value="UniProtKB-UniRule"/>
</dbReference>
<gene>
    <name evidence="13" type="primary">gmk</name>
    <name evidence="15" type="ORF">JBKA6_1172</name>
</gene>
<feature type="domain" description="Guanylate kinase-like" evidence="14">
    <location>
        <begin position="8"/>
        <end position="188"/>
    </location>
</feature>
<dbReference type="EC" id="2.7.4.8" evidence="4 13"/>
<dbReference type="RefSeq" id="WP_096686772.1">
    <property type="nucleotide sequence ID" value="NZ_AP014564.1"/>
</dbReference>
<protein>
    <recommendedName>
        <fullName evidence="5 13">Guanylate kinase</fullName>
        <ecNumber evidence="4 13">2.7.4.8</ecNumber>
    </recommendedName>
    <alternativeName>
        <fullName evidence="11 13">GMP kinase</fullName>
    </alternativeName>
</protein>
<dbReference type="Pfam" id="PF00625">
    <property type="entry name" value="Guanylate_kin"/>
    <property type="match status" value="1"/>
</dbReference>
<dbReference type="HAMAP" id="MF_00328">
    <property type="entry name" value="Guanylate_kinase"/>
    <property type="match status" value="1"/>
</dbReference>
<keyword evidence="6 13" id="KW-0963">Cytoplasm</keyword>